<dbReference type="RefSeq" id="WP_013169237.1">
    <property type="nucleotide sequence ID" value="NC_014217.1"/>
</dbReference>
<dbReference type="OrthoDB" id="9799145at2"/>
<evidence type="ECO:0000313" key="3">
    <source>
        <dbReference type="EMBL" id="ADH91739.1"/>
    </source>
</evidence>
<evidence type="ECO:0000259" key="2">
    <source>
        <dbReference type="PROSITE" id="PS51084"/>
    </source>
</evidence>
<proteinExistence type="predicted"/>
<dbReference type="SUPFAM" id="SSF54197">
    <property type="entry name" value="HIT-like"/>
    <property type="match status" value="1"/>
</dbReference>
<organism evidence="3 4">
    <name type="scientific">Ancylobacter novellus (strain ATCC 8093 / DSM 506 / JCM 20403 / CCM 1077 / IAM 12100 / NBRC 12443 / NCIMB 10456)</name>
    <name type="common">Starkeya novella</name>
    <dbReference type="NCBI Taxonomy" id="639283"/>
    <lineage>
        <taxon>Bacteria</taxon>
        <taxon>Pseudomonadati</taxon>
        <taxon>Pseudomonadota</taxon>
        <taxon>Alphaproteobacteria</taxon>
        <taxon>Hyphomicrobiales</taxon>
        <taxon>Xanthobacteraceae</taxon>
        <taxon>Ancylobacter</taxon>
    </lineage>
</organism>
<dbReference type="AlphaFoldDB" id="D7A3W2"/>
<reference evidence="3 4" key="1">
    <citation type="journal article" date="2012" name="Stand. Genomic Sci.">
        <title>Complete genome sequence of the facultatively chemolithoautotrophic and methylotrophic alpha Proteobacterium Starkeya novella type strain (ATCC 8093(T)).</title>
        <authorList>
            <person name="Kappler U."/>
            <person name="Davenport K."/>
            <person name="Beatson S."/>
            <person name="Lucas S."/>
            <person name="Lapidus A."/>
            <person name="Copeland A."/>
            <person name="Berry K.W."/>
            <person name="Glavina Del Rio T."/>
            <person name="Hammon N."/>
            <person name="Dalin E."/>
            <person name="Tice H."/>
            <person name="Pitluck S."/>
            <person name="Richardson P."/>
            <person name="Bruce D."/>
            <person name="Goodwin L.A."/>
            <person name="Han C."/>
            <person name="Tapia R."/>
            <person name="Detter J.C."/>
            <person name="Chang Y.J."/>
            <person name="Jeffries C.D."/>
            <person name="Land M."/>
            <person name="Hauser L."/>
            <person name="Kyrpides N.C."/>
            <person name="Goker M."/>
            <person name="Ivanova N."/>
            <person name="Klenk H.P."/>
            <person name="Woyke T."/>
        </authorList>
    </citation>
    <scope>NUCLEOTIDE SEQUENCE [LARGE SCALE GENOMIC DNA]</scope>
    <source>
        <strain evidence="4">ATCC 8093 / DSM 506 / JCM 20403 / CCM 1077 / IAM 12100 / NBRC 12443 / NCIMB 10456</strain>
    </source>
</reference>
<dbReference type="STRING" id="639283.Snov_4483"/>
<dbReference type="GO" id="GO:0003824">
    <property type="term" value="F:catalytic activity"/>
    <property type="evidence" value="ECO:0007669"/>
    <property type="project" value="InterPro"/>
</dbReference>
<feature type="domain" description="HIT" evidence="2">
    <location>
        <begin position="39"/>
        <end position="108"/>
    </location>
</feature>
<dbReference type="HOGENOM" id="CLU_123330_0_0_5"/>
<accession>D7A3W2</accession>
<protein>
    <submittedName>
        <fullName evidence="3">Histidine triad (HIT) protein</fullName>
    </submittedName>
</protein>
<evidence type="ECO:0000256" key="1">
    <source>
        <dbReference type="PROSITE-ProRule" id="PRU00464"/>
    </source>
</evidence>
<gene>
    <name evidence="3" type="ordered locus">Snov_4483</name>
</gene>
<dbReference type="KEGG" id="sno:Snov_4483"/>
<dbReference type="Gene3D" id="3.30.428.10">
    <property type="entry name" value="HIT-like"/>
    <property type="match status" value="1"/>
</dbReference>
<dbReference type="PIRSF" id="PIRSF000714">
    <property type="entry name" value="HIT"/>
    <property type="match status" value="1"/>
</dbReference>
<keyword evidence="4" id="KW-1185">Reference proteome</keyword>
<dbReference type="Pfam" id="PF01230">
    <property type="entry name" value="HIT"/>
    <property type="match status" value="1"/>
</dbReference>
<dbReference type="eggNOG" id="COG0537">
    <property type="taxonomic scope" value="Bacteria"/>
</dbReference>
<dbReference type="InterPro" id="IPR011146">
    <property type="entry name" value="HIT-like"/>
</dbReference>
<dbReference type="InterPro" id="IPR036265">
    <property type="entry name" value="HIT-like_sf"/>
</dbReference>
<name>D7A3W2_ANCN5</name>
<evidence type="ECO:0000313" key="4">
    <source>
        <dbReference type="Proteomes" id="UP000006633"/>
    </source>
</evidence>
<dbReference type="InterPro" id="IPR026026">
    <property type="entry name" value="HIT_Hint"/>
</dbReference>
<dbReference type="EMBL" id="CP002026">
    <property type="protein sequence ID" value="ADH91739.1"/>
    <property type="molecule type" value="Genomic_DNA"/>
</dbReference>
<comment type="caution">
    <text evidence="1">Lacks conserved residue(s) required for the propagation of feature annotation.</text>
</comment>
<sequence length="140" mass="15319">MSDDPPFQLDAQLEADSFPVLDLPLSTLRLVDDARFPWLILVPRRPGLADLVDLEGEARLALTGEIDRVGRALKELTGCDKLNVAALGNMVRQLHVHVIARFTTDAAWPKPVWGVGERQGYAAPQAMLLVARLRSALGEA</sequence>
<dbReference type="Proteomes" id="UP000006633">
    <property type="component" value="Chromosome"/>
</dbReference>
<dbReference type="PROSITE" id="PS51084">
    <property type="entry name" value="HIT_2"/>
    <property type="match status" value="1"/>
</dbReference>